<dbReference type="Proteomes" id="UP001501671">
    <property type="component" value="Unassembled WGS sequence"/>
</dbReference>
<feature type="region of interest" description="Disordered" evidence="1">
    <location>
        <begin position="1"/>
        <end position="60"/>
    </location>
</feature>
<feature type="compositionally biased region" description="Gly residues" evidence="1">
    <location>
        <begin position="1"/>
        <end position="10"/>
    </location>
</feature>
<protein>
    <submittedName>
        <fullName evidence="2">Uncharacterized protein</fullName>
    </submittedName>
</protein>
<name>A0ABP8GFL9_9BURK</name>
<evidence type="ECO:0000313" key="2">
    <source>
        <dbReference type="EMBL" id="GAA4323088.1"/>
    </source>
</evidence>
<reference evidence="3" key="1">
    <citation type="journal article" date="2019" name="Int. J. Syst. Evol. Microbiol.">
        <title>The Global Catalogue of Microorganisms (GCM) 10K type strain sequencing project: providing services to taxonomists for standard genome sequencing and annotation.</title>
        <authorList>
            <consortium name="The Broad Institute Genomics Platform"/>
            <consortium name="The Broad Institute Genome Sequencing Center for Infectious Disease"/>
            <person name="Wu L."/>
            <person name="Ma J."/>
        </authorList>
    </citation>
    <scope>NUCLEOTIDE SEQUENCE [LARGE SCALE GENOMIC DNA]</scope>
    <source>
        <strain evidence="3">JCM 17666</strain>
    </source>
</reference>
<comment type="caution">
    <text evidence="2">The sequence shown here is derived from an EMBL/GenBank/DDBJ whole genome shotgun (WGS) entry which is preliminary data.</text>
</comment>
<feature type="compositionally biased region" description="Basic and acidic residues" evidence="1">
    <location>
        <begin position="30"/>
        <end position="39"/>
    </location>
</feature>
<evidence type="ECO:0000313" key="3">
    <source>
        <dbReference type="Proteomes" id="UP001501671"/>
    </source>
</evidence>
<proteinExistence type="predicted"/>
<keyword evidence="3" id="KW-1185">Reference proteome</keyword>
<organism evidence="2 3">
    <name type="scientific">Pigmentiphaga soli</name>
    <dbReference type="NCBI Taxonomy" id="1007095"/>
    <lineage>
        <taxon>Bacteria</taxon>
        <taxon>Pseudomonadati</taxon>
        <taxon>Pseudomonadota</taxon>
        <taxon>Betaproteobacteria</taxon>
        <taxon>Burkholderiales</taxon>
        <taxon>Alcaligenaceae</taxon>
        <taxon>Pigmentiphaga</taxon>
    </lineage>
</organism>
<gene>
    <name evidence="2" type="ORF">GCM10023144_03660</name>
</gene>
<evidence type="ECO:0000256" key="1">
    <source>
        <dbReference type="SAM" id="MobiDB-lite"/>
    </source>
</evidence>
<accession>A0ABP8GFL9</accession>
<feature type="compositionally biased region" description="Polar residues" evidence="1">
    <location>
        <begin position="14"/>
        <end position="27"/>
    </location>
</feature>
<sequence>MPPGDTGGYPGITPENSAQNHPATPGSNKAAREGLKDGHGPTGNVPKTPQPTGGDGSAPR</sequence>
<dbReference type="EMBL" id="BAABFO010000001">
    <property type="protein sequence ID" value="GAA4323088.1"/>
    <property type="molecule type" value="Genomic_DNA"/>
</dbReference>